<reference evidence="2 3" key="1">
    <citation type="submission" date="2013-05" db="EMBL/GenBank/DDBJ databases">
        <title>Drechslerella stenobrocha genome reveals carnivorous origination and mechanical trapping mechanism of predatory fungi.</title>
        <authorList>
            <person name="Liu X."/>
            <person name="Zhang W."/>
            <person name="Liu K."/>
        </authorList>
    </citation>
    <scope>NUCLEOTIDE SEQUENCE [LARGE SCALE GENOMIC DNA]</scope>
    <source>
        <strain evidence="2 3">248</strain>
    </source>
</reference>
<feature type="compositionally biased region" description="Polar residues" evidence="1">
    <location>
        <begin position="844"/>
        <end position="877"/>
    </location>
</feature>
<feature type="region of interest" description="Disordered" evidence="1">
    <location>
        <begin position="144"/>
        <end position="173"/>
    </location>
</feature>
<dbReference type="HOGENOM" id="CLU_275083_0_0_1"/>
<accession>W7I5J1</accession>
<keyword evidence="3" id="KW-1185">Reference proteome</keyword>
<protein>
    <submittedName>
        <fullName evidence="2">Uncharacterized protein</fullName>
    </submittedName>
</protein>
<evidence type="ECO:0000313" key="2">
    <source>
        <dbReference type="EMBL" id="EWC47737.1"/>
    </source>
</evidence>
<feature type="compositionally biased region" description="Basic and acidic residues" evidence="1">
    <location>
        <begin position="38"/>
        <end position="50"/>
    </location>
</feature>
<feature type="compositionally biased region" description="Polar residues" evidence="1">
    <location>
        <begin position="284"/>
        <end position="296"/>
    </location>
</feature>
<evidence type="ECO:0000313" key="3">
    <source>
        <dbReference type="Proteomes" id="UP000024837"/>
    </source>
</evidence>
<proteinExistence type="predicted"/>
<sequence length="1162" mass="123518">MAFTTKWTEEERIQLLNANLNAEGLKMDPSWDKGSSSESRRISDTSDDSQKWLLQSRFAPSAKKTTDKNTATDGGDTMTVALASMPKGSLVPGGISEAVPPGPASKKNEAGGQNIKSNAPEPAQKQNQTIIQLKRVDALRIAPKGSQGARETKEVIVQASAPREGQNNGEGKKKAIFQVAAPKVNQVTGEAAKKAIVQAPAPKGGQNIGETKKKAIVQAPAPIEGQTTGKGKKQTGPPSAVPKVEQNIGPNKSKTAAPTVQPKGSQVSIDSKKQVVEPAPKAQGQPTKIDTNQVQGESKGARKRRRKAEAKKAAEAAINKAPSTATSTIVKGNSNTELKESQKLVQAQESQPDFQIGELGIEWPTEPHSHFGGGFGGFGTRYAMNSIPPFNISNLDQRVPDFAIADTAGNLPPARSGVNRGTGCHGMIGNPVGRFQHGGFEAAHLPPFSGGSFGPSANTAIHFGGFSGNNGLYSAGNPFHPSIVPMFGQTATFGGPFQTRHFGAGFGGQTNGIPSKYNPGGLNAETPCAFGNNRGEMGTQLQYPFGFQHNGLSTTPTVDFSNYASGILTPQVVDGFSSSANADAMVREEIVGDLIDLQSPVAGLLGGAIGNGLSATTVPAQPSVQFVEDLISLAPDSPVVESSPPPLCFHVGGRYFTADADVILGRQPRGNPNKPPKMPSPKPTIGKFGPFVMPGHENDIENLERTVFTALGRHLPVGTDGTKAFPGTGLLKLISPGEFESAWDCTQGSYPERLQCMFKLLVERDYKHHQDYVWGRIGETHEYVRDMRPHEREVLETAKANRMKREEVKRSVASKDVTVVAVCGNESAAGVMGLPRGKVPGKENQPTSAPSAKIPSNPSHHITATSPNLNKMTSAQESADLEGRSLLMSRWANSARQDAKGVKPLAQPAKPQKVPGPSNPPKDSVKLAAGSNIQSGPIAKPQASMMPASHLEAIGKMKLEDLPSILPQRVAPPKRVDATAGLPGLDSSRWGNWAPQSFNKKPVTVQKPQPSCPRQEGSPRTSDRVRPPSAQASRVRGREHRSSGGAGVSPPKKKASPEIGASYLDYQDEVTGLSSRIEQQLGAHESLVAEAPGEHSANCEGGSCDLMNRIGKMQEERRKLSGDMEVLAQSFEIDVQDPYVLSLRHMRLHGHVNPFDAFDDSD</sequence>
<dbReference type="AlphaFoldDB" id="W7I5J1"/>
<feature type="region of interest" description="Disordered" evidence="1">
    <location>
        <begin position="21"/>
        <end position="76"/>
    </location>
</feature>
<dbReference type="OrthoDB" id="10686619at2759"/>
<feature type="region of interest" description="Disordered" evidence="1">
    <location>
        <begin position="975"/>
        <end position="1057"/>
    </location>
</feature>
<name>W7I5J1_9PEZI</name>
<organism evidence="2 3">
    <name type="scientific">Drechslerella stenobrocha 248</name>
    <dbReference type="NCBI Taxonomy" id="1043628"/>
    <lineage>
        <taxon>Eukaryota</taxon>
        <taxon>Fungi</taxon>
        <taxon>Dikarya</taxon>
        <taxon>Ascomycota</taxon>
        <taxon>Pezizomycotina</taxon>
        <taxon>Orbiliomycetes</taxon>
        <taxon>Orbiliales</taxon>
        <taxon>Orbiliaceae</taxon>
        <taxon>Drechslerella</taxon>
    </lineage>
</organism>
<feature type="compositionally biased region" description="Polar residues" evidence="1">
    <location>
        <begin position="248"/>
        <end position="269"/>
    </location>
</feature>
<feature type="region of interest" description="Disordered" evidence="1">
    <location>
        <begin position="833"/>
        <end position="879"/>
    </location>
</feature>
<dbReference type="Proteomes" id="UP000024837">
    <property type="component" value="Unassembled WGS sequence"/>
</dbReference>
<dbReference type="EMBL" id="KI966408">
    <property type="protein sequence ID" value="EWC47737.1"/>
    <property type="molecule type" value="Genomic_DNA"/>
</dbReference>
<feature type="region of interest" description="Disordered" evidence="1">
    <location>
        <begin position="895"/>
        <end position="928"/>
    </location>
</feature>
<feature type="region of interest" description="Disordered" evidence="1">
    <location>
        <begin position="91"/>
        <end position="127"/>
    </location>
</feature>
<gene>
    <name evidence="2" type="ORF">DRE_02937</name>
</gene>
<evidence type="ECO:0000256" key="1">
    <source>
        <dbReference type="SAM" id="MobiDB-lite"/>
    </source>
</evidence>
<feature type="region of interest" description="Disordered" evidence="1">
    <location>
        <begin position="217"/>
        <end position="319"/>
    </location>
</feature>